<accession>A0A149QPM6</accession>
<dbReference type="AlphaFoldDB" id="A0A149QPM6"/>
<organism evidence="1 2">
    <name type="scientific">Gluconobacter potus</name>
    <dbReference type="NCBI Taxonomy" id="2724927"/>
    <lineage>
        <taxon>Bacteria</taxon>
        <taxon>Pseudomonadati</taxon>
        <taxon>Pseudomonadota</taxon>
        <taxon>Alphaproteobacteria</taxon>
        <taxon>Acetobacterales</taxon>
        <taxon>Acetobacteraceae</taxon>
        <taxon>Gluconobacter</taxon>
    </lineage>
</organism>
<dbReference type="PATRIC" id="fig|442.7.peg.86"/>
<name>A0A149QPM6_9PROT</name>
<gene>
    <name evidence="1" type="ORF">AD929_15860</name>
</gene>
<protein>
    <submittedName>
        <fullName evidence="1">Uncharacterized protein</fullName>
    </submittedName>
</protein>
<dbReference type="RefSeq" id="WP_062497891.1">
    <property type="nucleotide sequence ID" value="NZ_LHZB01000121.1"/>
</dbReference>
<dbReference type="EMBL" id="LHZB01000121">
    <property type="protein sequence ID" value="KXU99267.1"/>
    <property type="molecule type" value="Genomic_DNA"/>
</dbReference>
<proteinExistence type="predicted"/>
<sequence>MSGRTDTDQLEIGVDAMVEAQKWRDPRWGDSAIGGFQYERDGKPWFVIRDHEAEREQEDTVILLGTFSEADFNREFPRAVHRRLLRKALAAMDAEERG</sequence>
<dbReference type="Proteomes" id="UP000075573">
    <property type="component" value="Unassembled WGS sequence"/>
</dbReference>
<comment type="caution">
    <text evidence="1">The sequence shown here is derived from an EMBL/GenBank/DDBJ whole genome shotgun (WGS) entry which is preliminary data.</text>
</comment>
<reference evidence="1 2" key="1">
    <citation type="submission" date="2015-06" db="EMBL/GenBank/DDBJ databases">
        <title>Improved classification and identification of acetic acid bacteria using matrix-assisted laser desorption/ionization time-of-flight mass spectrometry; Gluconobacter nephelii and Gluconobacter uchimurae are later heterotypic synonyms of Gluconobacter japonicus and Gluconobacter oxydans, respectively.</title>
        <authorList>
            <person name="Li L."/>
            <person name="Cleenwerck I."/>
            <person name="De Vuyst L."/>
            <person name="Vandamme P."/>
        </authorList>
    </citation>
    <scope>NUCLEOTIDE SEQUENCE [LARGE SCALE GENOMIC DNA]</scope>
    <source>
        <strain evidence="1 2">LMG 1764</strain>
    </source>
</reference>
<evidence type="ECO:0000313" key="1">
    <source>
        <dbReference type="EMBL" id="KXU99267.1"/>
    </source>
</evidence>
<evidence type="ECO:0000313" key="2">
    <source>
        <dbReference type="Proteomes" id="UP000075573"/>
    </source>
</evidence>